<dbReference type="InterPro" id="IPR002935">
    <property type="entry name" value="SAM_O-MeTrfase"/>
</dbReference>
<sequence length="222" mass="23705">MANQVTMSDALLAYVRKVSLRDDKVLSGLRAESAGLPGGGALPVTAEEGQFLQFLVRLIGARQVLEIGTYTGYSTLCLARGLPPGARVVTCDHTAKWPEVGRPYWERAGVAELIDVRIGDALDVLAALLDEADAGPGSFDAVFIDADKAGYPAYYEAALPLVRSGGLIVIDNTLFFGRVADDTVKDPETVAIRALNSALREDDRVDLAMLASADGITLLRKR</sequence>
<dbReference type="Pfam" id="PF01596">
    <property type="entry name" value="Methyltransf_3"/>
    <property type="match status" value="1"/>
</dbReference>
<proteinExistence type="predicted"/>
<reference evidence="4 5" key="1">
    <citation type="submission" date="2019-07" db="EMBL/GenBank/DDBJ databases">
        <authorList>
            <person name="Zhu P."/>
        </authorList>
    </citation>
    <scope>NUCLEOTIDE SEQUENCE [LARGE SCALE GENOMIC DNA]</scope>
    <source>
        <strain evidence="4 5">SSL-25</strain>
    </source>
</reference>
<dbReference type="GO" id="GO:0008171">
    <property type="term" value="F:O-methyltransferase activity"/>
    <property type="evidence" value="ECO:0007669"/>
    <property type="project" value="InterPro"/>
</dbReference>
<dbReference type="EMBL" id="CP042266">
    <property type="protein sequence ID" value="QDY80415.1"/>
    <property type="molecule type" value="Genomic_DNA"/>
</dbReference>
<keyword evidence="3" id="KW-0949">S-adenosyl-L-methionine</keyword>
<dbReference type="AlphaFoldDB" id="A0A5B8JF59"/>
<evidence type="ECO:0000313" key="5">
    <source>
        <dbReference type="Proteomes" id="UP000320580"/>
    </source>
</evidence>
<keyword evidence="1 4" id="KW-0489">Methyltransferase</keyword>
<dbReference type="CDD" id="cd02440">
    <property type="entry name" value="AdoMet_MTases"/>
    <property type="match status" value="1"/>
</dbReference>
<dbReference type="PANTHER" id="PTHR10509:SF14">
    <property type="entry name" value="CAFFEOYL-COA O-METHYLTRANSFERASE 3-RELATED"/>
    <property type="match status" value="1"/>
</dbReference>
<dbReference type="PANTHER" id="PTHR10509">
    <property type="entry name" value="O-METHYLTRANSFERASE-RELATED"/>
    <property type="match status" value="1"/>
</dbReference>
<dbReference type="OrthoDB" id="9799672at2"/>
<keyword evidence="5" id="KW-1185">Reference proteome</keyword>
<protein>
    <submittedName>
        <fullName evidence="4">SAM-dependent methyltransferase</fullName>
    </submittedName>
</protein>
<dbReference type="GO" id="GO:0008757">
    <property type="term" value="F:S-adenosylmethionine-dependent methyltransferase activity"/>
    <property type="evidence" value="ECO:0007669"/>
    <property type="project" value="TreeGrafter"/>
</dbReference>
<dbReference type="Gene3D" id="3.40.50.150">
    <property type="entry name" value="Vaccinia Virus protein VP39"/>
    <property type="match status" value="1"/>
</dbReference>
<dbReference type="GO" id="GO:0032259">
    <property type="term" value="P:methylation"/>
    <property type="evidence" value="ECO:0007669"/>
    <property type="project" value="UniProtKB-KW"/>
</dbReference>
<evidence type="ECO:0000256" key="2">
    <source>
        <dbReference type="ARBA" id="ARBA00022679"/>
    </source>
</evidence>
<organism evidence="4 5">
    <name type="scientific">Streptomyces qinzhouensis</name>
    <dbReference type="NCBI Taxonomy" id="2599401"/>
    <lineage>
        <taxon>Bacteria</taxon>
        <taxon>Bacillati</taxon>
        <taxon>Actinomycetota</taxon>
        <taxon>Actinomycetes</taxon>
        <taxon>Kitasatosporales</taxon>
        <taxon>Streptomycetaceae</taxon>
        <taxon>Streptomyces</taxon>
    </lineage>
</organism>
<evidence type="ECO:0000256" key="1">
    <source>
        <dbReference type="ARBA" id="ARBA00022603"/>
    </source>
</evidence>
<dbReference type="RefSeq" id="WP_146483809.1">
    <property type="nucleotide sequence ID" value="NZ_CP042266.1"/>
</dbReference>
<gene>
    <name evidence="4" type="ORF">FQU76_32230</name>
</gene>
<dbReference type="InterPro" id="IPR029063">
    <property type="entry name" value="SAM-dependent_MTases_sf"/>
</dbReference>
<evidence type="ECO:0000256" key="3">
    <source>
        <dbReference type="ARBA" id="ARBA00022691"/>
    </source>
</evidence>
<accession>A0A5B8JF59</accession>
<dbReference type="Proteomes" id="UP000320580">
    <property type="component" value="Chromosome"/>
</dbReference>
<dbReference type="PROSITE" id="PS51682">
    <property type="entry name" value="SAM_OMT_I"/>
    <property type="match status" value="1"/>
</dbReference>
<dbReference type="SUPFAM" id="SSF53335">
    <property type="entry name" value="S-adenosyl-L-methionine-dependent methyltransferases"/>
    <property type="match status" value="1"/>
</dbReference>
<evidence type="ECO:0000313" key="4">
    <source>
        <dbReference type="EMBL" id="QDY80415.1"/>
    </source>
</evidence>
<name>A0A5B8JF59_9ACTN</name>
<keyword evidence="2 4" id="KW-0808">Transferase</keyword>
<dbReference type="InterPro" id="IPR050362">
    <property type="entry name" value="Cation-dep_OMT"/>
</dbReference>
<dbReference type="KEGG" id="sqz:FQU76_32230"/>